<accession>A0AAU9DFK5</accession>
<comment type="cofactor">
    <cofactor evidence="10">
        <name>K(+)</name>
        <dbReference type="ChEBI" id="CHEBI:29103"/>
    </cofactor>
    <text evidence="10">Binds 1 potassium ion per subunit.</text>
</comment>
<dbReference type="Pfam" id="PF12631">
    <property type="entry name" value="MnmE_helical"/>
    <property type="match status" value="1"/>
</dbReference>
<dbReference type="RefSeq" id="WP_317635512.1">
    <property type="nucleotide sequence ID" value="NZ_AP026802.1"/>
</dbReference>
<dbReference type="InterPro" id="IPR025867">
    <property type="entry name" value="MnmE_helical"/>
</dbReference>
<dbReference type="Gene3D" id="3.40.50.300">
    <property type="entry name" value="P-loop containing nucleotide triphosphate hydrolases"/>
    <property type="match status" value="1"/>
</dbReference>
<evidence type="ECO:0000256" key="2">
    <source>
        <dbReference type="ARBA" id="ARBA00022490"/>
    </source>
</evidence>
<dbReference type="GO" id="GO:0030488">
    <property type="term" value="P:tRNA methylation"/>
    <property type="evidence" value="ECO:0007669"/>
    <property type="project" value="TreeGrafter"/>
</dbReference>
<feature type="binding site" evidence="10">
    <location>
        <position position="85"/>
    </location>
    <ligand>
        <name>(6S)-5-formyl-5,6,7,8-tetrahydrofolate</name>
        <dbReference type="ChEBI" id="CHEBI:57457"/>
    </ligand>
</feature>
<evidence type="ECO:0000256" key="1">
    <source>
        <dbReference type="ARBA" id="ARBA00011043"/>
    </source>
</evidence>
<dbReference type="Pfam" id="PF10396">
    <property type="entry name" value="TrmE_N"/>
    <property type="match status" value="1"/>
</dbReference>
<comment type="subcellular location">
    <subcellularLocation>
        <location evidence="10">Cytoplasm</location>
    </subcellularLocation>
</comment>
<evidence type="ECO:0000256" key="4">
    <source>
        <dbReference type="ARBA" id="ARBA00022723"/>
    </source>
</evidence>
<dbReference type="HAMAP" id="MF_00379">
    <property type="entry name" value="GTPase_MnmE"/>
    <property type="match status" value="1"/>
</dbReference>
<keyword evidence="7 10" id="KW-0460">Magnesium</keyword>
<feature type="binding site" evidence="10">
    <location>
        <position position="450"/>
    </location>
    <ligand>
        <name>(6S)-5-formyl-5,6,7,8-tetrahydrofolate</name>
        <dbReference type="ChEBI" id="CHEBI:57457"/>
    </ligand>
</feature>
<protein>
    <recommendedName>
        <fullName evidence="10">tRNA modification GTPase MnmE</fullName>
        <ecNumber evidence="10">3.6.-.-</ecNumber>
    </recommendedName>
</protein>
<evidence type="ECO:0000313" key="13">
    <source>
        <dbReference type="EMBL" id="BDR59732.1"/>
    </source>
</evidence>
<dbReference type="CDD" id="cd14858">
    <property type="entry name" value="TrmE_N"/>
    <property type="match status" value="1"/>
</dbReference>
<dbReference type="SUPFAM" id="SSF116878">
    <property type="entry name" value="TrmE connector domain"/>
    <property type="match status" value="1"/>
</dbReference>
<evidence type="ECO:0000256" key="9">
    <source>
        <dbReference type="ARBA" id="ARBA00023134"/>
    </source>
</evidence>
<dbReference type="Gene3D" id="1.20.120.430">
    <property type="entry name" value="tRNA modification GTPase MnmE domain 2"/>
    <property type="match status" value="1"/>
</dbReference>
<comment type="subunit">
    <text evidence="10">Homodimer. Heterotetramer of two MnmE and two MnmG subunits.</text>
</comment>
<dbReference type="KEGG" id="xap:XA3_21730"/>
<keyword evidence="2 10" id="KW-0963">Cytoplasm</keyword>
<dbReference type="PANTHER" id="PTHR42714:SF2">
    <property type="entry name" value="TRNA MODIFICATION GTPASE GTPBP3, MITOCHONDRIAL"/>
    <property type="match status" value="1"/>
</dbReference>
<feature type="binding site" evidence="10">
    <location>
        <begin position="230"/>
        <end position="235"/>
    </location>
    <ligand>
        <name>GTP</name>
        <dbReference type="ChEBI" id="CHEBI:37565"/>
    </ligand>
</feature>
<dbReference type="InterPro" id="IPR005225">
    <property type="entry name" value="Small_GTP-bd"/>
</dbReference>
<evidence type="ECO:0000313" key="14">
    <source>
        <dbReference type="Proteomes" id="UP001321861"/>
    </source>
</evidence>
<keyword evidence="3 10" id="KW-0819">tRNA processing</keyword>
<dbReference type="FunFam" id="3.30.1360.120:FF:000003">
    <property type="entry name" value="tRNA modification GTPase MnmE"/>
    <property type="match status" value="1"/>
</dbReference>
<keyword evidence="9 10" id="KW-0342">GTP-binding</keyword>
<evidence type="ECO:0000256" key="3">
    <source>
        <dbReference type="ARBA" id="ARBA00022694"/>
    </source>
</evidence>
<dbReference type="InterPro" id="IPR027266">
    <property type="entry name" value="TrmE/GcvT-like"/>
</dbReference>
<dbReference type="EMBL" id="AP026802">
    <property type="protein sequence ID" value="BDR59732.1"/>
    <property type="molecule type" value="Genomic_DNA"/>
</dbReference>
<dbReference type="NCBIfam" id="TIGR00450">
    <property type="entry name" value="mnmE_trmE_thdF"/>
    <property type="match status" value="1"/>
</dbReference>
<evidence type="ECO:0000256" key="5">
    <source>
        <dbReference type="ARBA" id="ARBA00022741"/>
    </source>
</evidence>
<organism evidence="13 14">
    <name type="scientific">Xylocopilactobacillus apicola</name>
    <dbReference type="NCBI Taxonomy" id="2932184"/>
    <lineage>
        <taxon>Bacteria</taxon>
        <taxon>Bacillati</taxon>
        <taxon>Bacillota</taxon>
        <taxon>Bacilli</taxon>
        <taxon>Lactobacillales</taxon>
        <taxon>Lactobacillaceae</taxon>
        <taxon>Xylocopilactobacillus</taxon>
    </lineage>
</organism>
<dbReference type="InterPro" id="IPR018948">
    <property type="entry name" value="GTP-bd_TrmE_N"/>
</dbReference>
<dbReference type="InterPro" id="IPR004520">
    <property type="entry name" value="GTPase_MnmE"/>
</dbReference>
<keyword evidence="4 10" id="KW-0479">Metal-binding</keyword>
<dbReference type="Proteomes" id="UP001321861">
    <property type="component" value="Chromosome"/>
</dbReference>
<comment type="caution">
    <text evidence="10">Lacks conserved residue(s) required for the propagation of feature annotation.</text>
</comment>
<feature type="binding site" evidence="10">
    <location>
        <position position="255"/>
    </location>
    <ligand>
        <name>Mg(2+)</name>
        <dbReference type="ChEBI" id="CHEBI:18420"/>
    </ligand>
</feature>
<proteinExistence type="inferred from homology"/>
<dbReference type="PROSITE" id="PS51709">
    <property type="entry name" value="G_TRME"/>
    <property type="match status" value="1"/>
</dbReference>
<feature type="binding site" evidence="10">
    <location>
        <position position="254"/>
    </location>
    <ligand>
        <name>K(+)</name>
        <dbReference type="ChEBI" id="CHEBI:29103"/>
    </ligand>
</feature>
<feature type="binding site" evidence="10">
    <location>
        <position position="234"/>
    </location>
    <ligand>
        <name>Mg(2+)</name>
        <dbReference type="ChEBI" id="CHEBI:18420"/>
    </ligand>
</feature>
<gene>
    <name evidence="10 13" type="primary">mnmE</name>
    <name evidence="10" type="synonym">trmE</name>
    <name evidence="13" type="ORF">XA3_21730</name>
</gene>
<feature type="binding site" evidence="10">
    <location>
        <position position="124"/>
    </location>
    <ligand>
        <name>(6S)-5-formyl-5,6,7,8-tetrahydrofolate</name>
        <dbReference type="ChEBI" id="CHEBI:57457"/>
    </ligand>
</feature>
<comment type="similarity">
    <text evidence="1 10 11">Belongs to the TRAFAC class TrmE-Era-EngA-EngB-Septin-like GTPase superfamily. TrmE GTPase family.</text>
</comment>
<evidence type="ECO:0000256" key="8">
    <source>
        <dbReference type="ARBA" id="ARBA00022958"/>
    </source>
</evidence>
<dbReference type="AlphaFoldDB" id="A0AAU9DFK5"/>
<feature type="binding site" evidence="10">
    <location>
        <position position="24"/>
    </location>
    <ligand>
        <name>(6S)-5-formyl-5,6,7,8-tetrahydrofolate</name>
        <dbReference type="ChEBI" id="CHEBI:57457"/>
    </ligand>
</feature>
<dbReference type="CDD" id="cd04164">
    <property type="entry name" value="trmE"/>
    <property type="match status" value="1"/>
</dbReference>
<dbReference type="EC" id="3.6.-.-" evidence="10"/>
<dbReference type="GO" id="GO:0005829">
    <property type="term" value="C:cytosol"/>
    <property type="evidence" value="ECO:0007669"/>
    <property type="project" value="TreeGrafter"/>
</dbReference>
<dbReference type="InterPro" id="IPR006073">
    <property type="entry name" value="GTP-bd"/>
</dbReference>
<comment type="function">
    <text evidence="10">Exhibits a very high intrinsic GTPase hydrolysis rate. Involved in the addition of a carboxymethylaminomethyl (cmnm) group at the wobble position (U34) of certain tRNAs, forming tRNA-cmnm(5)s(2)U34.</text>
</comment>
<dbReference type="PANTHER" id="PTHR42714">
    <property type="entry name" value="TRNA MODIFICATION GTPASE GTPBP3"/>
    <property type="match status" value="1"/>
</dbReference>
<dbReference type="GO" id="GO:0042802">
    <property type="term" value="F:identical protein binding"/>
    <property type="evidence" value="ECO:0007669"/>
    <property type="project" value="UniProtKB-ARBA"/>
</dbReference>
<feature type="binding site" evidence="10">
    <location>
        <position position="230"/>
    </location>
    <ligand>
        <name>K(+)</name>
        <dbReference type="ChEBI" id="CHEBI:29103"/>
    </ligand>
</feature>
<name>A0AAU9DFK5_9LACO</name>
<dbReference type="GO" id="GO:0046872">
    <property type="term" value="F:metal ion binding"/>
    <property type="evidence" value="ECO:0007669"/>
    <property type="project" value="UniProtKB-KW"/>
</dbReference>
<dbReference type="Gene3D" id="3.30.1360.120">
    <property type="entry name" value="Probable tRNA modification gtpase trme, domain 1"/>
    <property type="match status" value="1"/>
</dbReference>
<dbReference type="GO" id="GO:0005525">
    <property type="term" value="F:GTP binding"/>
    <property type="evidence" value="ECO:0007669"/>
    <property type="project" value="UniProtKB-UniRule"/>
</dbReference>
<dbReference type="GO" id="GO:0002098">
    <property type="term" value="P:tRNA wobble uridine modification"/>
    <property type="evidence" value="ECO:0007669"/>
    <property type="project" value="TreeGrafter"/>
</dbReference>
<dbReference type="InterPro" id="IPR031168">
    <property type="entry name" value="G_TrmE"/>
</dbReference>
<keyword evidence="6 10" id="KW-0378">Hydrolase</keyword>
<evidence type="ECO:0000256" key="10">
    <source>
        <dbReference type="HAMAP-Rule" id="MF_00379"/>
    </source>
</evidence>
<dbReference type="GO" id="GO:0003924">
    <property type="term" value="F:GTPase activity"/>
    <property type="evidence" value="ECO:0007669"/>
    <property type="project" value="UniProtKB-UniRule"/>
</dbReference>
<dbReference type="Pfam" id="PF01926">
    <property type="entry name" value="MMR_HSR1"/>
    <property type="match status" value="1"/>
</dbReference>
<dbReference type="InterPro" id="IPR027368">
    <property type="entry name" value="MnmE_dom2"/>
</dbReference>
<keyword evidence="14" id="KW-1185">Reference proteome</keyword>
<feature type="binding site" evidence="10">
    <location>
        <position position="249"/>
    </location>
    <ligand>
        <name>K(+)</name>
        <dbReference type="ChEBI" id="CHEBI:29103"/>
    </ligand>
</feature>
<feature type="binding site" evidence="10">
    <location>
        <position position="251"/>
    </location>
    <ligand>
        <name>K(+)</name>
        <dbReference type="ChEBI" id="CHEBI:29103"/>
    </ligand>
</feature>
<feature type="binding site" evidence="10">
    <location>
        <begin position="249"/>
        <end position="255"/>
    </location>
    <ligand>
        <name>GTP</name>
        <dbReference type="ChEBI" id="CHEBI:37565"/>
    </ligand>
</feature>
<dbReference type="NCBIfam" id="TIGR00231">
    <property type="entry name" value="small_GTP"/>
    <property type="match status" value="1"/>
</dbReference>
<sequence length="450" mass="49186">MNFMNDTIAAISTPPGLGAISIVRLSGADAITAANAHFKGTDLTKVASNTINYGHFLADDQEIIDEVMVSVMRAPKTYTKEDLVEINCHGGPYVTQKVLSTVLGSAVRLAEPGEFTKRAFLNGRIDLSEAEAVMDLINSKTNLQERAAVKIVDGALSKMVKDLREEMIKVIANAEVNIDYPEYDEEELTREKMALVTKSVRQKLRSVIDYSESGQVLKTGVKTAIIGAPNVGKSSLLNMLYRGERAIVTEIPGTTRDTLEEEITIGQLVLDLVDTAGIHQTEDLIEKLGIEKSHEMIQLADLVLLVFDGSREMTPEEQELLEATKNKKRIIIVNKSDLAPVLDLSVDHINISALNGTGFNELKEQIESLFLSGIENSSSATLLANARQLGLLKSTNESLTSVLTGLAEEMPLDLVLIDFNEAWKSLGEIIGENAPDELVNELFSRFCLGK</sequence>
<evidence type="ECO:0000256" key="11">
    <source>
        <dbReference type="RuleBase" id="RU003313"/>
    </source>
</evidence>
<evidence type="ECO:0000256" key="7">
    <source>
        <dbReference type="ARBA" id="ARBA00022842"/>
    </source>
</evidence>
<evidence type="ECO:0000259" key="12">
    <source>
        <dbReference type="PROSITE" id="PS51709"/>
    </source>
</evidence>
<dbReference type="InterPro" id="IPR027417">
    <property type="entry name" value="P-loop_NTPase"/>
</dbReference>
<keyword evidence="5 10" id="KW-0547">Nucleotide-binding</keyword>
<reference evidence="13 14" key="1">
    <citation type="journal article" date="2023" name="Microbiol. Spectr.">
        <title>Symbiosis of Carpenter Bees with Uncharacterized Lactic Acid Bacteria Showing NAD Auxotrophy.</title>
        <authorList>
            <person name="Kawasaki S."/>
            <person name="Ozawa K."/>
            <person name="Mori T."/>
            <person name="Yamamoto A."/>
            <person name="Ito M."/>
            <person name="Ohkuma M."/>
            <person name="Sakamoto M."/>
            <person name="Matsutani M."/>
        </authorList>
    </citation>
    <scope>NUCLEOTIDE SEQUENCE [LARGE SCALE GENOMIC DNA]</scope>
    <source>
        <strain evidence="13 14">XA3</strain>
    </source>
</reference>
<feature type="domain" description="TrmE-type G" evidence="12">
    <location>
        <begin position="220"/>
        <end position="371"/>
    </location>
</feature>
<dbReference type="SUPFAM" id="SSF52540">
    <property type="entry name" value="P-loop containing nucleoside triphosphate hydrolases"/>
    <property type="match status" value="1"/>
</dbReference>
<dbReference type="FunFam" id="3.40.50.300:FF:001376">
    <property type="entry name" value="tRNA modification GTPase MnmE"/>
    <property type="match status" value="1"/>
</dbReference>
<evidence type="ECO:0000256" key="6">
    <source>
        <dbReference type="ARBA" id="ARBA00022801"/>
    </source>
</evidence>
<feature type="binding site" evidence="10">
    <location>
        <begin position="274"/>
        <end position="277"/>
    </location>
    <ligand>
        <name>GTP</name>
        <dbReference type="ChEBI" id="CHEBI:37565"/>
    </ligand>
</feature>
<keyword evidence="8 10" id="KW-0630">Potassium</keyword>